<evidence type="ECO:0000313" key="2">
    <source>
        <dbReference type="Proteomes" id="UP001190700"/>
    </source>
</evidence>
<proteinExistence type="predicted"/>
<dbReference type="EMBL" id="LGRX02030688">
    <property type="protein sequence ID" value="KAK3245388.1"/>
    <property type="molecule type" value="Genomic_DNA"/>
</dbReference>
<feature type="non-terminal residue" evidence="1">
    <location>
        <position position="133"/>
    </location>
</feature>
<name>A0AAE0C082_9CHLO</name>
<accession>A0AAE0C082</accession>
<dbReference type="AlphaFoldDB" id="A0AAE0C082"/>
<keyword evidence="2" id="KW-1185">Reference proteome</keyword>
<dbReference type="Proteomes" id="UP001190700">
    <property type="component" value="Unassembled WGS sequence"/>
</dbReference>
<comment type="caution">
    <text evidence="1">The sequence shown here is derived from an EMBL/GenBank/DDBJ whole genome shotgun (WGS) entry which is preliminary data.</text>
</comment>
<reference evidence="1 2" key="1">
    <citation type="journal article" date="2015" name="Genome Biol. Evol.">
        <title>Comparative Genomics of a Bacterivorous Green Alga Reveals Evolutionary Causalities and Consequences of Phago-Mixotrophic Mode of Nutrition.</title>
        <authorList>
            <person name="Burns J.A."/>
            <person name="Paasch A."/>
            <person name="Narechania A."/>
            <person name="Kim E."/>
        </authorList>
    </citation>
    <scope>NUCLEOTIDE SEQUENCE [LARGE SCALE GENOMIC DNA]</scope>
    <source>
        <strain evidence="1 2">PLY_AMNH</strain>
    </source>
</reference>
<evidence type="ECO:0000313" key="1">
    <source>
        <dbReference type="EMBL" id="KAK3245388.1"/>
    </source>
</evidence>
<sequence>MEVASLLQASFRTGDRDMLLALLKETLVRASFDEEFVPEFGAGGGHSLLLELISSDDLDIQEAASTAVTECVNNLPEGVSFPMRGRPVDEEKCRPTILECDIGTRAEPLTVRLRQSRGTSSKGREIGNMLFTS</sequence>
<protein>
    <submittedName>
        <fullName evidence="1">Uncharacterized protein</fullName>
    </submittedName>
</protein>
<gene>
    <name evidence="1" type="ORF">CYMTET_45040</name>
</gene>
<organism evidence="1 2">
    <name type="scientific">Cymbomonas tetramitiformis</name>
    <dbReference type="NCBI Taxonomy" id="36881"/>
    <lineage>
        <taxon>Eukaryota</taxon>
        <taxon>Viridiplantae</taxon>
        <taxon>Chlorophyta</taxon>
        <taxon>Pyramimonadophyceae</taxon>
        <taxon>Pyramimonadales</taxon>
        <taxon>Pyramimonadaceae</taxon>
        <taxon>Cymbomonas</taxon>
    </lineage>
</organism>